<dbReference type="CDD" id="cd01949">
    <property type="entry name" value="GGDEF"/>
    <property type="match status" value="1"/>
</dbReference>
<dbReference type="PANTHER" id="PTHR45138">
    <property type="entry name" value="REGULATORY COMPONENTS OF SENSORY TRANSDUCTION SYSTEM"/>
    <property type="match status" value="1"/>
</dbReference>
<feature type="transmembrane region" description="Helical" evidence="1">
    <location>
        <begin position="105"/>
        <end position="122"/>
    </location>
</feature>
<dbReference type="SMART" id="SM00267">
    <property type="entry name" value="GGDEF"/>
    <property type="match status" value="1"/>
</dbReference>
<proteinExistence type="predicted"/>
<feature type="transmembrane region" description="Helical" evidence="1">
    <location>
        <begin position="156"/>
        <end position="174"/>
    </location>
</feature>
<dbReference type="EMBL" id="VOQF01000006">
    <property type="protein sequence ID" value="TXC90428.1"/>
    <property type="molecule type" value="Genomic_DNA"/>
</dbReference>
<comment type="caution">
    <text evidence="3">The sequence shown here is derived from an EMBL/GenBank/DDBJ whole genome shotgun (WGS) entry which is preliminary data.</text>
</comment>
<feature type="domain" description="GGDEF" evidence="2">
    <location>
        <begin position="235"/>
        <end position="365"/>
    </location>
</feature>
<reference evidence="3 4" key="1">
    <citation type="journal article" date="2005" name="Int. J. Syst. Evol. Microbiol.">
        <title>Bacillus litoralis sp. nov., isolated from a tidal flat of the Yellow Sea in Korea.</title>
        <authorList>
            <person name="Yoon J.H."/>
            <person name="Oh T.K."/>
        </authorList>
    </citation>
    <scope>NUCLEOTIDE SEQUENCE [LARGE SCALE GENOMIC DNA]</scope>
    <source>
        <strain evidence="3 4">SW-211</strain>
    </source>
</reference>
<dbReference type="PROSITE" id="PS50887">
    <property type="entry name" value="GGDEF"/>
    <property type="match status" value="1"/>
</dbReference>
<dbReference type="InterPro" id="IPR050469">
    <property type="entry name" value="Diguanylate_Cyclase"/>
</dbReference>
<feature type="transmembrane region" description="Helical" evidence="1">
    <location>
        <begin position="127"/>
        <end position="144"/>
    </location>
</feature>
<name>A0A5C6VZA5_9BACI</name>
<feature type="transmembrane region" description="Helical" evidence="1">
    <location>
        <begin position="82"/>
        <end position="99"/>
    </location>
</feature>
<dbReference type="RefSeq" id="WP_146948464.1">
    <property type="nucleotide sequence ID" value="NZ_VOQF01000006.1"/>
</dbReference>
<dbReference type="NCBIfam" id="TIGR00254">
    <property type="entry name" value="GGDEF"/>
    <property type="match status" value="1"/>
</dbReference>
<dbReference type="InterPro" id="IPR000160">
    <property type="entry name" value="GGDEF_dom"/>
</dbReference>
<accession>A0A5C6VZA5</accession>
<feature type="transmembrane region" description="Helical" evidence="1">
    <location>
        <begin position="21"/>
        <end position="45"/>
    </location>
</feature>
<organism evidence="3 4">
    <name type="scientific">Metabacillus litoralis</name>
    <dbReference type="NCBI Taxonomy" id="152268"/>
    <lineage>
        <taxon>Bacteria</taxon>
        <taxon>Bacillati</taxon>
        <taxon>Bacillota</taxon>
        <taxon>Bacilli</taxon>
        <taxon>Bacillales</taxon>
        <taxon>Bacillaceae</taxon>
        <taxon>Metabacillus</taxon>
    </lineage>
</organism>
<keyword evidence="1" id="KW-0472">Membrane</keyword>
<evidence type="ECO:0000313" key="3">
    <source>
        <dbReference type="EMBL" id="TXC90428.1"/>
    </source>
</evidence>
<dbReference type="OrthoDB" id="9759607at2"/>
<dbReference type="Gene3D" id="3.30.70.270">
    <property type="match status" value="1"/>
</dbReference>
<evidence type="ECO:0000256" key="1">
    <source>
        <dbReference type="SAM" id="Phobius"/>
    </source>
</evidence>
<dbReference type="GO" id="GO:0052621">
    <property type="term" value="F:diguanylate cyclase activity"/>
    <property type="evidence" value="ECO:0007669"/>
    <property type="project" value="TreeGrafter"/>
</dbReference>
<evidence type="ECO:0000313" key="4">
    <source>
        <dbReference type="Proteomes" id="UP000321363"/>
    </source>
</evidence>
<sequence>MEKYHNLSRMDYKQWFEKILGFYWLMVIISVLGQCIGLFVTFLNYPDWISEFLVYKIILPTSVQLLIMLGCVYFIKVKKIYSSRFLTISGTLVALVIILTHPDVPGLQVMLLLPMSVALIYFDKSKLLFSFIVNMVALSVIYIFPAIRESVSEYEFFSYLLSLFAGYFIYLAILERGNEVLQIVKKASEKEKELLVKSTMMERLTKIDALTNLYNHKTFQEYLDQFVEQSLKYEMPLQLAILDIDNFKTINDTYGHSVGDLVLKRLANAIVDKVTENDIVARYGGEEFALLLTNKSLEETYQLIEDIRLHISQINHEEMKAVKVTVSIGLKDFNAGLSKLHFFKQADALLYKAKRNGKNQVMFEN</sequence>
<dbReference type="PANTHER" id="PTHR45138:SF9">
    <property type="entry name" value="DIGUANYLATE CYCLASE DGCM-RELATED"/>
    <property type="match status" value="1"/>
</dbReference>
<dbReference type="InterPro" id="IPR029787">
    <property type="entry name" value="Nucleotide_cyclase"/>
</dbReference>
<dbReference type="Proteomes" id="UP000321363">
    <property type="component" value="Unassembled WGS sequence"/>
</dbReference>
<dbReference type="FunFam" id="3.30.70.270:FF:000001">
    <property type="entry name" value="Diguanylate cyclase domain protein"/>
    <property type="match status" value="1"/>
</dbReference>
<evidence type="ECO:0000259" key="2">
    <source>
        <dbReference type="PROSITE" id="PS50887"/>
    </source>
</evidence>
<keyword evidence="1" id="KW-1133">Transmembrane helix</keyword>
<gene>
    <name evidence="3" type="ORF">FS935_10815</name>
</gene>
<dbReference type="AlphaFoldDB" id="A0A5C6VZA5"/>
<dbReference type="InterPro" id="IPR043128">
    <property type="entry name" value="Rev_trsase/Diguanyl_cyclase"/>
</dbReference>
<feature type="transmembrane region" description="Helical" evidence="1">
    <location>
        <begin position="57"/>
        <end position="75"/>
    </location>
</feature>
<dbReference type="Pfam" id="PF00990">
    <property type="entry name" value="GGDEF"/>
    <property type="match status" value="1"/>
</dbReference>
<dbReference type="SUPFAM" id="SSF55073">
    <property type="entry name" value="Nucleotide cyclase"/>
    <property type="match status" value="1"/>
</dbReference>
<protein>
    <submittedName>
        <fullName evidence="3">GGDEF domain-containing protein</fullName>
    </submittedName>
</protein>
<keyword evidence="1" id="KW-0812">Transmembrane</keyword>
<keyword evidence="4" id="KW-1185">Reference proteome</keyword>